<evidence type="ECO:0000313" key="3">
    <source>
        <dbReference type="Proteomes" id="UP000308917"/>
    </source>
</evidence>
<proteinExistence type="predicted"/>
<feature type="signal peptide" evidence="1">
    <location>
        <begin position="1"/>
        <end position="22"/>
    </location>
</feature>
<accession>A0A4S8EYB5</accession>
<dbReference type="RefSeq" id="WP_136574153.1">
    <property type="nucleotide sequence ID" value="NZ_STFG01000015.1"/>
</dbReference>
<sequence length="581" mass="62642">MRHIAKPTALVLALALAGCANLNGQGGKTQSPLAYAPADSAFVFGNLSAPPKEYAELNTRWFNQLRDGFVQSLKRAQEISDEAIEDSDTQKRTDALLSVLEEKLSQPEGWSAIGININARMALYEVNALPVLRLELGDKQRFEAFMAEAEQKAGVPFGKSEINGQAFWHAITPVNAEQILSPRFVAAVVGNHLVLTADAQRADTPLIAQLGVDKPKQSALDSGALDTINKQYGFQSGMASGYIDLQRVLQRITDKEHTLPWITNALEENDITLDATCTAELQSIVAKAPRIVAGGTELVKPDLKFNAIWELEPTLAKELTALPAPVQGLDASQRGQMVMGASLNLNAAAAFLQKQAASIVTQPYQCEGLTPLNDLAAEAHKGVAGLYSVANWVQGIRLNFSKLDINGQDFAGTLLVASPNPSGLIGMVQGFVPELAKLGLVPGGPAKQLEGETTASMTGDDKSIWAIMGDKAVAIGVGEESKTELEHIIKATAPAVAPLMYFGFAGEALVQFMDQITEEDIMDSASSEWEQWYNYVTWPLSAGSVELYKEIAYTDMQWLATERGLEFPQTIVLKPLPPKAP</sequence>
<dbReference type="Proteomes" id="UP000308917">
    <property type="component" value="Unassembled WGS sequence"/>
</dbReference>
<feature type="chain" id="PRO_5020451083" description="DUF3352 domain-containing protein" evidence="1">
    <location>
        <begin position="23"/>
        <end position="581"/>
    </location>
</feature>
<evidence type="ECO:0008006" key="4">
    <source>
        <dbReference type="Google" id="ProtNLM"/>
    </source>
</evidence>
<protein>
    <recommendedName>
        <fullName evidence="4">DUF3352 domain-containing protein</fullName>
    </recommendedName>
</protein>
<evidence type="ECO:0000313" key="2">
    <source>
        <dbReference type="EMBL" id="THT99260.1"/>
    </source>
</evidence>
<dbReference type="EMBL" id="STFG01000015">
    <property type="protein sequence ID" value="THT99260.1"/>
    <property type="molecule type" value="Genomic_DNA"/>
</dbReference>
<evidence type="ECO:0000256" key="1">
    <source>
        <dbReference type="SAM" id="SignalP"/>
    </source>
</evidence>
<name>A0A4S8EYB5_9BURK</name>
<organism evidence="2 3">
    <name type="scientific">Lampropedia puyangensis</name>
    <dbReference type="NCBI Taxonomy" id="1330072"/>
    <lineage>
        <taxon>Bacteria</taxon>
        <taxon>Pseudomonadati</taxon>
        <taxon>Pseudomonadota</taxon>
        <taxon>Betaproteobacteria</taxon>
        <taxon>Burkholderiales</taxon>
        <taxon>Comamonadaceae</taxon>
        <taxon>Lampropedia</taxon>
    </lineage>
</organism>
<dbReference type="PROSITE" id="PS51257">
    <property type="entry name" value="PROKAR_LIPOPROTEIN"/>
    <property type="match status" value="1"/>
</dbReference>
<gene>
    <name evidence="2" type="ORF">E9531_12740</name>
</gene>
<keyword evidence="1" id="KW-0732">Signal</keyword>
<comment type="caution">
    <text evidence="2">The sequence shown here is derived from an EMBL/GenBank/DDBJ whole genome shotgun (WGS) entry which is preliminary data.</text>
</comment>
<keyword evidence="3" id="KW-1185">Reference proteome</keyword>
<dbReference type="AlphaFoldDB" id="A0A4S8EYB5"/>
<reference evidence="2 3" key="1">
    <citation type="journal article" date="2015" name="Antonie Van Leeuwenhoek">
        <title>Lampropedia puyangensis sp. nov., isolated from symptomatic bark of Populus ? euramericana canker and emended description of Lampropedia hyalina (Ehrenberg 1832) Lee et al. 2004.</title>
        <authorList>
            <person name="Li Y."/>
            <person name="Wang T."/>
            <person name="Piao C.G."/>
            <person name="Wang L.F."/>
            <person name="Tian G.Z."/>
            <person name="Zhu T.H."/>
            <person name="Guo M.W."/>
        </authorList>
    </citation>
    <scope>NUCLEOTIDE SEQUENCE [LARGE SCALE GENOMIC DNA]</scope>
    <source>
        <strain evidence="2 3">2-bin</strain>
    </source>
</reference>
<dbReference type="OrthoDB" id="8871135at2"/>